<dbReference type="EnsemblMetazoa" id="G2141.1">
    <property type="protein sequence ID" value="G2141.1:cds"/>
    <property type="gene ID" value="G2141"/>
</dbReference>
<protein>
    <submittedName>
        <fullName evidence="1">Uncharacterized protein</fullName>
    </submittedName>
</protein>
<proteinExistence type="predicted"/>
<organism evidence="1 2">
    <name type="scientific">Magallana gigas</name>
    <name type="common">Pacific oyster</name>
    <name type="synonym">Crassostrea gigas</name>
    <dbReference type="NCBI Taxonomy" id="29159"/>
    <lineage>
        <taxon>Eukaryota</taxon>
        <taxon>Metazoa</taxon>
        <taxon>Spiralia</taxon>
        <taxon>Lophotrochozoa</taxon>
        <taxon>Mollusca</taxon>
        <taxon>Bivalvia</taxon>
        <taxon>Autobranchia</taxon>
        <taxon>Pteriomorphia</taxon>
        <taxon>Ostreida</taxon>
        <taxon>Ostreoidea</taxon>
        <taxon>Ostreidae</taxon>
        <taxon>Magallana</taxon>
    </lineage>
</organism>
<sequence length="97" mass="10582">MNCQSGGSLVDGQKEKKLSGLATVDETQEYRFDSSVGINTKGSQTKYKPKVVISYPNAAPLSLDGSVDVVNSNQKQTLDSVVVLREYKMIRSPLMVL</sequence>
<name>A0A8W8K303_MAGGI</name>
<dbReference type="AlphaFoldDB" id="A0A8W8K303"/>
<evidence type="ECO:0000313" key="1">
    <source>
        <dbReference type="EnsemblMetazoa" id="G2141.1:cds"/>
    </source>
</evidence>
<dbReference type="Proteomes" id="UP000005408">
    <property type="component" value="Unassembled WGS sequence"/>
</dbReference>
<reference evidence="1" key="1">
    <citation type="submission" date="2022-08" db="UniProtKB">
        <authorList>
            <consortium name="EnsemblMetazoa"/>
        </authorList>
    </citation>
    <scope>IDENTIFICATION</scope>
    <source>
        <strain evidence="1">05x7-T-G4-1.051#20</strain>
    </source>
</reference>
<keyword evidence="2" id="KW-1185">Reference proteome</keyword>
<accession>A0A8W8K303</accession>
<evidence type="ECO:0000313" key="2">
    <source>
        <dbReference type="Proteomes" id="UP000005408"/>
    </source>
</evidence>